<dbReference type="PANTHER" id="PTHR40124:SF1">
    <property type="entry name" value="DISAGGREGATASE RELATED REPEAT PROTEIN"/>
    <property type="match status" value="1"/>
</dbReference>
<feature type="domain" description="Polysaccharide lyase 14" evidence="1">
    <location>
        <begin position="69"/>
        <end position="276"/>
    </location>
</feature>
<dbReference type="Pfam" id="PF21294">
    <property type="entry name" value="Polysacc_lyase_14"/>
    <property type="match status" value="1"/>
</dbReference>
<dbReference type="EMBL" id="JASJQH010007506">
    <property type="protein sequence ID" value="KAK9708124.1"/>
    <property type="molecule type" value="Genomic_DNA"/>
</dbReference>
<dbReference type="PANTHER" id="PTHR40124">
    <property type="match status" value="1"/>
</dbReference>
<dbReference type="Proteomes" id="UP001479436">
    <property type="component" value="Unassembled WGS sequence"/>
</dbReference>
<organism evidence="2 3">
    <name type="scientific">Basidiobolus ranarum</name>
    <dbReference type="NCBI Taxonomy" id="34480"/>
    <lineage>
        <taxon>Eukaryota</taxon>
        <taxon>Fungi</taxon>
        <taxon>Fungi incertae sedis</taxon>
        <taxon>Zoopagomycota</taxon>
        <taxon>Entomophthoromycotina</taxon>
        <taxon>Basidiobolomycetes</taxon>
        <taxon>Basidiobolales</taxon>
        <taxon>Basidiobolaceae</taxon>
        <taxon>Basidiobolus</taxon>
    </lineage>
</organism>
<protein>
    <recommendedName>
        <fullName evidence="1">Polysaccharide lyase 14 domain-containing protein</fullName>
    </recommendedName>
</protein>
<dbReference type="Gene3D" id="2.60.120.200">
    <property type="match status" value="1"/>
</dbReference>
<comment type="caution">
    <text evidence="2">The sequence shown here is derived from an EMBL/GenBank/DDBJ whole genome shotgun (WGS) entry which is preliminary data.</text>
</comment>
<sequence length="321" mass="35900">MRWSDDTYLSVYLLLGTTTYCCADTSRFTFEKSWSPQSLNLTDWNFRSGSKTSFGSVSTIKDPFSTNDDTCYDIFYTRQSYGIEGGNNSGVHVNCKPLDDQPANRAMLSYEIGFPQDFNWVKGGKLPGLFGGSTNAGCTGGREANGANCFSMRLMWRSGGLGEVYTYLPKILNNDLCARPDATCNLEYGSSIGRNFKFKPGAWNKVELFVQLNTGNEPNGYLKLYIDNKLQVDLSKLVYRTYDDMFVDTFEFSSFFGGSTPAYATPVDTNVYIKNIRFQIDTGFLNGTMITLDSSSTEYNPIDKVTIVFLSILTLFISRAL</sequence>
<name>A0ABR2VX96_9FUNG</name>
<evidence type="ECO:0000313" key="3">
    <source>
        <dbReference type="Proteomes" id="UP001479436"/>
    </source>
</evidence>
<proteinExistence type="predicted"/>
<evidence type="ECO:0000259" key="1">
    <source>
        <dbReference type="Pfam" id="PF21294"/>
    </source>
</evidence>
<dbReference type="InterPro" id="IPR048958">
    <property type="entry name" value="Polysacc_lyase_14"/>
</dbReference>
<evidence type="ECO:0000313" key="2">
    <source>
        <dbReference type="EMBL" id="KAK9708124.1"/>
    </source>
</evidence>
<keyword evidence="3" id="KW-1185">Reference proteome</keyword>
<gene>
    <name evidence="2" type="ORF">K7432_009805</name>
</gene>
<accession>A0ABR2VX96</accession>
<reference evidence="2 3" key="1">
    <citation type="submission" date="2023-04" db="EMBL/GenBank/DDBJ databases">
        <title>Genome of Basidiobolus ranarum AG-B5.</title>
        <authorList>
            <person name="Stajich J.E."/>
            <person name="Carter-House D."/>
            <person name="Gryganskyi A."/>
        </authorList>
    </citation>
    <scope>NUCLEOTIDE SEQUENCE [LARGE SCALE GENOMIC DNA]</scope>
    <source>
        <strain evidence="2 3">AG-B5</strain>
    </source>
</reference>